<dbReference type="InterPro" id="IPR023346">
    <property type="entry name" value="Lysozyme-like_dom_sf"/>
</dbReference>
<feature type="domain" description="Solute-binding protein family 3/N-terminal" evidence="5">
    <location>
        <begin position="37"/>
        <end position="255"/>
    </location>
</feature>
<dbReference type="PANTHER" id="PTHR35936">
    <property type="entry name" value="MEMBRANE-BOUND LYTIC MUREIN TRANSGLYCOSYLASE F"/>
    <property type="match status" value="1"/>
</dbReference>
<organism evidence="6 7">
    <name type="scientific">Thalassotalea fonticola</name>
    <dbReference type="NCBI Taxonomy" id="3065649"/>
    <lineage>
        <taxon>Bacteria</taxon>
        <taxon>Pseudomonadati</taxon>
        <taxon>Pseudomonadota</taxon>
        <taxon>Gammaproteobacteria</taxon>
        <taxon>Alteromonadales</taxon>
        <taxon>Colwelliaceae</taxon>
        <taxon>Thalassotalea</taxon>
    </lineage>
</organism>
<gene>
    <name evidence="6" type="ORF">RI844_04975</name>
</gene>
<evidence type="ECO:0000256" key="1">
    <source>
        <dbReference type="ARBA" id="ARBA00004339"/>
    </source>
</evidence>
<dbReference type="SUPFAM" id="SSF53955">
    <property type="entry name" value="Lysozyme-like"/>
    <property type="match status" value="1"/>
</dbReference>
<dbReference type="Gene3D" id="1.10.530.10">
    <property type="match status" value="1"/>
</dbReference>
<dbReference type="Pfam" id="PF00497">
    <property type="entry name" value="SBP_bac_3"/>
    <property type="match status" value="2"/>
</dbReference>
<dbReference type="InterPro" id="IPR001638">
    <property type="entry name" value="Solute-binding_3/MltF_N"/>
</dbReference>
<dbReference type="Pfam" id="PF01464">
    <property type="entry name" value="SLT"/>
    <property type="match status" value="1"/>
</dbReference>
<evidence type="ECO:0000256" key="4">
    <source>
        <dbReference type="ARBA" id="ARBA00023237"/>
    </source>
</evidence>
<accession>A0ABZ0GT20</accession>
<dbReference type="SMART" id="SM00062">
    <property type="entry name" value="PBPb"/>
    <property type="match status" value="2"/>
</dbReference>
<comment type="subcellular location">
    <subcellularLocation>
        <location evidence="1">Cell outer membrane</location>
        <topology evidence="1">Peripheral membrane protein</topology>
    </subcellularLocation>
</comment>
<dbReference type="Proteomes" id="UP001301442">
    <property type="component" value="Chromosome"/>
</dbReference>
<dbReference type="RefSeq" id="WP_348397341.1">
    <property type="nucleotide sequence ID" value="NZ_CP136600.1"/>
</dbReference>
<dbReference type="CDD" id="cd01009">
    <property type="entry name" value="PBP2_YfhD_N"/>
    <property type="match status" value="2"/>
</dbReference>
<evidence type="ECO:0000256" key="3">
    <source>
        <dbReference type="ARBA" id="ARBA00022729"/>
    </source>
</evidence>
<evidence type="ECO:0000313" key="7">
    <source>
        <dbReference type="Proteomes" id="UP001301442"/>
    </source>
</evidence>
<proteinExistence type="inferred from homology"/>
<evidence type="ECO:0000259" key="5">
    <source>
        <dbReference type="SMART" id="SM00062"/>
    </source>
</evidence>
<protein>
    <submittedName>
        <fullName evidence="6">Transporter substrate-binding domain-containing protein</fullName>
    </submittedName>
</protein>
<feature type="domain" description="Solute-binding protein family 3/N-terminal" evidence="5">
    <location>
        <begin position="266"/>
        <end position="491"/>
    </location>
</feature>
<dbReference type="SUPFAM" id="SSF53850">
    <property type="entry name" value="Periplasmic binding protein-like II"/>
    <property type="match status" value="2"/>
</dbReference>
<keyword evidence="7" id="KW-1185">Reference proteome</keyword>
<keyword evidence="4" id="KW-0472">Membrane</keyword>
<evidence type="ECO:0000313" key="6">
    <source>
        <dbReference type="EMBL" id="WOH38572.1"/>
    </source>
</evidence>
<evidence type="ECO:0000256" key="2">
    <source>
        <dbReference type="ARBA" id="ARBA00010333"/>
    </source>
</evidence>
<comment type="similarity">
    <text evidence="2">Belongs to the bacterial solute-binding protein 3 family.</text>
</comment>
<reference evidence="6 7" key="1">
    <citation type="submission" date="2023-09" db="EMBL/GenBank/DDBJ databases">
        <authorList>
            <person name="Qi X."/>
        </authorList>
    </citation>
    <scope>NUCLEOTIDE SEQUENCE [LARGE SCALE GENOMIC DNA]</scope>
    <source>
        <strain evidence="6 7">S1-1</strain>
    </source>
</reference>
<sequence length="687" mass="78834">MTKQHLYLVFSLLYFLCFANMVEASNRDLSEIEASKILKVLTWSGQDNYLPRAGSPPRLDKDYLEKFAQDNNLSIEYVYKDDFADLIPALVKGEGDIIASNLTINTMRKRQIDFTLPIVETTEYLIMASNAKGLANAKDLDNRKVAVQPGTSYAFTAIGLAKVYKNLEIIEIPKHLSHDEIFDKVAIGEYDLTIVDSNIIDSTLEYRQDIKLSLQANSAKEMAWAVNKHSKLLKTALNNFLVQQQITIDKSIPIKDEWDIINERRTIKFVMRNNISSYYLWKGELMGFHYELAKDFARAHHLRYEILVAPDNEAMFEYIKTGKADIALGFYTPTQRRINQGLSFSRPYHYATEQLVIGANDPLIDSLEDLKYRNITVRKSSSYWYTVKDLQALMPEIVLTAALETYDTERIIEAVATGEYDITIADNHLVDLVLSLRTDINASINIGKEKGQSWVIQAGSNALLSKVNTYIKRTYRGLFYNVIHNKYFENQKLIDKHHQDFTSQKTGGALSPYDDVVKKYAKQYGFDSSLLIAQMHQESRFNPNAKSYAGALGLFQVMPRTAKELKISNMTNPENGIHAGVKYMHWVQERMKAMDVRQDQLIWFSLASYNAGVGHVSDAIRLARQKGWRDDVWFDNVERAMLLLSKHQYSSKARYGYVRGNEPVNYVRNIRHKYQAYIHQVELASNL</sequence>
<name>A0ABZ0GT20_9GAMM</name>
<dbReference type="CDD" id="cd13403">
    <property type="entry name" value="MLTF-like"/>
    <property type="match status" value="1"/>
</dbReference>
<keyword evidence="4" id="KW-0998">Cell outer membrane</keyword>
<keyword evidence="3" id="KW-0732">Signal</keyword>
<dbReference type="Gene3D" id="3.40.190.10">
    <property type="entry name" value="Periplasmic binding protein-like II"/>
    <property type="match status" value="4"/>
</dbReference>
<dbReference type="EMBL" id="CP136600">
    <property type="protein sequence ID" value="WOH38572.1"/>
    <property type="molecule type" value="Genomic_DNA"/>
</dbReference>
<dbReference type="InterPro" id="IPR008258">
    <property type="entry name" value="Transglycosylase_SLT_dom_1"/>
</dbReference>